<dbReference type="InterPro" id="IPR001638">
    <property type="entry name" value="Solute-binding_3/MltF_N"/>
</dbReference>
<proteinExistence type="predicted"/>
<sequence>MRRFLAVLCLSSLPALGAQPAKLACYSDTFPPYVMQDGEKVVGVDVDAVREAAASIGVQLEIRLLPWKRLEAELSKGAASTVQCAFSFSRTPERDVYLLFGQEPLHVTAYTLFVHVEHQARLAAFPRGGSAIVGVRRGFKLPATLENARQEGRAFIEEVDVEQSNFLKLARLRLDFALSNLDVGRYTIRQLKLAHIVPQSEPLSMLPTYLVFSRGHGLDQLMPQLDQALGKLRQNGRYQAIYDHYM</sequence>
<dbReference type="Proteomes" id="UP001180081">
    <property type="component" value="Unassembled WGS sequence"/>
</dbReference>
<comment type="caution">
    <text evidence="4">The sequence shown here is derived from an EMBL/GenBank/DDBJ whole genome shotgun (WGS) entry which is preliminary data.</text>
</comment>
<dbReference type="EMBL" id="JAUFPU010000010">
    <property type="protein sequence ID" value="MDN3577671.1"/>
    <property type="molecule type" value="Genomic_DNA"/>
</dbReference>
<gene>
    <name evidence="4" type="ORF">QWZ03_12900</name>
</gene>
<dbReference type="Pfam" id="PF00497">
    <property type="entry name" value="SBP_bac_3"/>
    <property type="match status" value="1"/>
</dbReference>
<feature type="chain" id="PRO_5046234126" evidence="2">
    <location>
        <begin position="18"/>
        <end position="246"/>
    </location>
</feature>
<feature type="domain" description="Solute-binding protein family 3/N-terminal" evidence="3">
    <location>
        <begin position="25"/>
        <end position="246"/>
    </location>
</feature>
<keyword evidence="5" id="KW-1185">Reference proteome</keyword>
<organism evidence="4 5">
    <name type="scientific">Chitinimonas viridis</name>
    <dbReference type="NCBI Taxonomy" id="664880"/>
    <lineage>
        <taxon>Bacteria</taxon>
        <taxon>Pseudomonadati</taxon>
        <taxon>Pseudomonadota</taxon>
        <taxon>Betaproteobacteria</taxon>
        <taxon>Neisseriales</taxon>
        <taxon>Chitinibacteraceae</taxon>
        <taxon>Chitinimonas</taxon>
    </lineage>
</organism>
<dbReference type="PANTHER" id="PTHR35936">
    <property type="entry name" value="MEMBRANE-BOUND LYTIC MUREIN TRANSGLYCOSYLASE F"/>
    <property type="match status" value="1"/>
</dbReference>
<reference evidence="4" key="1">
    <citation type="journal article" date="2014" name="Int. J. Syst. Evol. Microbiol.">
        <title>Complete genome of a new Firmicutes species belonging to the dominant human colonic microbiota ('Ruminococcus bicirculans') reveals two chromosomes and a selective capacity to utilize plant glucans.</title>
        <authorList>
            <consortium name="NISC Comparative Sequencing Program"/>
            <person name="Wegmann U."/>
            <person name="Louis P."/>
            <person name="Goesmann A."/>
            <person name="Henrissat B."/>
            <person name="Duncan S.H."/>
            <person name="Flint H.J."/>
        </authorList>
    </citation>
    <scope>NUCLEOTIDE SEQUENCE</scope>
    <source>
        <strain evidence="4">CECT 7703</strain>
    </source>
</reference>
<keyword evidence="1 2" id="KW-0732">Signal</keyword>
<protein>
    <submittedName>
        <fullName evidence="4">Transporter substrate-binding domain-containing protein</fullName>
    </submittedName>
</protein>
<evidence type="ECO:0000313" key="4">
    <source>
        <dbReference type="EMBL" id="MDN3577671.1"/>
    </source>
</evidence>
<feature type="signal peptide" evidence="2">
    <location>
        <begin position="1"/>
        <end position="17"/>
    </location>
</feature>
<dbReference type="PANTHER" id="PTHR35936:SF35">
    <property type="entry name" value="L-CYSTINE-BINDING PROTEIN TCYJ"/>
    <property type="match status" value="1"/>
</dbReference>
<accession>A0ABT8B6B2</accession>
<evidence type="ECO:0000256" key="2">
    <source>
        <dbReference type="SAM" id="SignalP"/>
    </source>
</evidence>
<evidence type="ECO:0000259" key="3">
    <source>
        <dbReference type="Pfam" id="PF00497"/>
    </source>
</evidence>
<evidence type="ECO:0000313" key="5">
    <source>
        <dbReference type="Proteomes" id="UP001180081"/>
    </source>
</evidence>
<name>A0ABT8B6B2_9NEIS</name>
<dbReference type="SUPFAM" id="SSF53850">
    <property type="entry name" value="Periplasmic binding protein-like II"/>
    <property type="match status" value="1"/>
</dbReference>
<dbReference type="Gene3D" id="3.40.190.10">
    <property type="entry name" value="Periplasmic binding protein-like II"/>
    <property type="match status" value="2"/>
</dbReference>
<dbReference type="RefSeq" id="WP_290333091.1">
    <property type="nucleotide sequence ID" value="NZ_JAUFPU010000010.1"/>
</dbReference>
<reference evidence="4" key="2">
    <citation type="submission" date="2023-06" db="EMBL/GenBank/DDBJ databases">
        <authorList>
            <person name="Lucena T."/>
            <person name="Sun Q."/>
        </authorList>
    </citation>
    <scope>NUCLEOTIDE SEQUENCE</scope>
    <source>
        <strain evidence="4">CECT 7703</strain>
    </source>
</reference>
<evidence type="ECO:0000256" key="1">
    <source>
        <dbReference type="ARBA" id="ARBA00022729"/>
    </source>
</evidence>